<evidence type="ECO:0000256" key="1">
    <source>
        <dbReference type="SAM" id="Phobius"/>
    </source>
</evidence>
<organism evidence="2 4">
    <name type="scientific">Arabidopsis suecica</name>
    <name type="common">Swedish thale-cress</name>
    <name type="synonym">Cardaminopsis suecica</name>
    <dbReference type="NCBI Taxonomy" id="45249"/>
    <lineage>
        <taxon>Eukaryota</taxon>
        <taxon>Viridiplantae</taxon>
        <taxon>Streptophyta</taxon>
        <taxon>Embryophyta</taxon>
        <taxon>Tracheophyta</taxon>
        <taxon>Spermatophyta</taxon>
        <taxon>Magnoliopsida</taxon>
        <taxon>eudicotyledons</taxon>
        <taxon>Gunneridae</taxon>
        <taxon>Pentapetalae</taxon>
        <taxon>rosids</taxon>
        <taxon>malvids</taxon>
        <taxon>Brassicales</taxon>
        <taxon>Brassicaceae</taxon>
        <taxon>Camelineae</taxon>
        <taxon>Arabidopsis</taxon>
    </lineage>
</organism>
<protein>
    <submittedName>
        <fullName evidence="2">Uncharacterized protein</fullName>
    </submittedName>
</protein>
<geneLocation type="mitochondrion" evidence="2"/>
<comment type="caution">
    <text evidence="2">The sequence shown here is derived from an EMBL/GenBank/DDBJ whole genome shotgun (WGS) entry which is preliminary data.</text>
</comment>
<reference evidence="2 4" key="1">
    <citation type="submission" date="2020-12" db="EMBL/GenBank/DDBJ databases">
        <title>Concerted genomic and epigenomic changes stabilize Arabidopsis allopolyploids.</title>
        <authorList>
            <person name="Chen Z."/>
        </authorList>
    </citation>
    <scope>NUCLEOTIDE SEQUENCE [LARGE SCALE GENOMIC DNA]</scope>
    <source>
        <strain evidence="2">As9502</strain>
        <tissue evidence="2">Leaf</tissue>
    </source>
</reference>
<dbReference type="Proteomes" id="UP000694251">
    <property type="component" value="Unassembled WGS sequence"/>
</dbReference>
<keyword evidence="2" id="KW-0496">Mitochondrion</keyword>
<evidence type="ECO:0000313" key="2">
    <source>
        <dbReference type="EMBL" id="KAG7528020.1"/>
    </source>
</evidence>
<dbReference type="EMBL" id="JAEFBJ010000231">
    <property type="protein sequence ID" value="KAG7528020.1"/>
    <property type="molecule type" value="Genomic_DNA"/>
</dbReference>
<sequence length="122" mass="13563">MKHASFCLSSRILLLAPCRYLGTLLLLLPYPCSTLRQFLFLLRSLFIRDVEWIPAGLSHHIPYFPLASPPLTVETLLIARLLLSIKQLSLPPAKTASLSASLDAKTKGRSLLSSCSYCYMPT</sequence>
<name>A0A8T1XAP1_ARASU</name>
<feature type="transmembrane region" description="Helical" evidence="1">
    <location>
        <begin position="12"/>
        <end position="30"/>
    </location>
</feature>
<keyword evidence="1" id="KW-0812">Transmembrane</keyword>
<keyword evidence="1" id="KW-0472">Membrane</keyword>
<accession>A0A8T1XAP1</accession>
<keyword evidence="4" id="KW-1185">Reference proteome</keyword>
<proteinExistence type="predicted"/>
<evidence type="ECO:0000313" key="3">
    <source>
        <dbReference type="EMBL" id="KAG7528754.1"/>
    </source>
</evidence>
<dbReference type="AlphaFoldDB" id="A0A8T1XAP1"/>
<keyword evidence="1" id="KW-1133">Transmembrane helix</keyword>
<gene>
    <name evidence="3" type="ORF">ISN44_Un159g000170</name>
    <name evidence="2" type="ORF">ISN44_Un231g000020</name>
</gene>
<evidence type="ECO:0000313" key="4">
    <source>
        <dbReference type="Proteomes" id="UP000694251"/>
    </source>
</evidence>
<dbReference type="EMBL" id="JAEFBJ010000159">
    <property type="protein sequence ID" value="KAG7528754.1"/>
    <property type="molecule type" value="Genomic_DNA"/>
</dbReference>